<reference evidence="2" key="1">
    <citation type="submission" date="2019-04" db="EMBL/GenBank/DDBJ databases">
        <title>An insight into the mialome of Ixodes scapularis.</title>
        <authorList>
            <person name="Ribeiro J.M."/>
            <person name="Mather T.N."/>
            <person name="Karim S."/>
        </authorList>
    </citation>
    <scope>NUCLEOTIDE SEQUENCE</scope>
</reference>
<feature type="transmembrane region" description="Helical" evidence="1">
    <location>
        <begin position="12"/>
        <end position="30"/>
    </location>
</feature>
<feature type="transmembrane region" description="Helical" evidence="1">
    <location>
        <begin position="65"/>
        <end position="89"/>
    </location>
</feature>
<keyword evidence="1" id="KW-0812">Transmembrane</keyword>
<dbReference type="InterPro" id="IPR029377">
    <property type="entry name" value="TMEM220"/>
</dbReference>
<dbReference type="Pfam" id="PF15071">
    <property type="entry name" value="TMEM220"/>
    <property type="match status" value="1"/>
</dbReference>
<dbReference type="EMBL" id="GHJT01008171">
    <property type="protein sequence ID" value="MOY42142.1"/>
    <property type="molecule type" value="Transcribed_RNA"/>
</dbReference>
<dbReference type="AlphaFoldDB" id="A0A4D5RXR3"/>
<dbReference type="OrthoDB" id="6500512at2759"/>
<dbReference type="PANTHER" id="PTHR34262">
    <property type="entry name" value="TRANSMEMBRANE PROTEIN 220"/>
    <property type="match status" value="1"/>
</dbReference>
<evidence type="ECO:0000256" key="1">
    <source>
        <dbReference type="SAM" id="Phobius"/>
    </source>
</evidence>
<accession>A0A4D5RXR3</accession>
<evidence type="ECO:0000313" key="2">
    <source>
        <dbReference type="EMBL" id="MOY42142.1"/>
    </source>
</evidence>
<dbReference type="PANTHER" id="PTHR34262:SF1">
    <property type="entry name" value="TRANSMEMBRANE PROTEIN 220"/>
    <property type="match status" value="1"/>
</dbReference>
<dbReference type="VEuPathDB" id="VectorBase:ISCP_026027"/>
<name>A0A4D5RXR3_IXOSC</name>
<feature type="transmembrane region" description="Helical" evidence="1">
    <location>
        <begin position="133"/>
        <end position="159"/>
    </location>
</feature>
<keyword evidence="1" id="KW-1133">Transmembrane helix</keyword>
<keyword evidence="1" id="KW-0472">Membrane</keyword>
<feature type="transmembrane region" description="Helical" evidence="1">
    <location>
        <begin position="36"/>
        <end position="53"/>
    </location>
</feature>
<organism evidence="2">
    <name type="scientific">Ixodes scapularis</name>
    <name type="common">Black-legged tick</name>
    <name type="synonym">Deer tick</name>
    <dbReference type="NCBI Taxonomy" id="6945"/>
    <lineage>
        <taxon>Eukaryota</taxon>
        <taxon>Metazoa</taxon>
        <taxon>Ecdysozoa</taxon>
        <taxon>Arthropoda</taxon>
        <taxon>Chelicerata</taxon>
        <taxon>Arachnida</taxon>
        <taxon>Acari</taxon>
        <taxon>Parasitiformes</taxon>
        <taxon>Ixodida</taxon>
        <taxon>Ixodoidea</taxon>
        <taxon>Ixodidae</taxon>
        <taxon>Ixodinae</taxon>
        <taxon>Ixodes</taxon>
    </lineage>
</organism>
<sequence length="164" mass="17913">MAKIIDTDACLRLGNAFMCIFFTLAAYVQLNDPDATVWFATYFIPAVVCFSEASQPRRFQQHTKLRQAAIGVGLLLAAPLMAVSVWGWLHDTQCRGANPLVCEYGRETLGSAIVLSWLLVVSGRAAKPSSSRVWLYVLLSLAPMGLWAGLLLGDAIAYFCVPLT</sequence>
<feature type="transmembrane region" description="Helical" evidence="1">
    <location>
        <begin position="109"/>
        <end position="126"/>
    </location>
</feature>
<protein>
    <submittedName>
        <fullName evidence="2">Putative conserved plasma membrane protein</fullName>
    </submittedName>
</protein>
<proteinExistence type="predicted"/>